<dbReference type="EMBL" id="LXQA010662969">
    <property type="protein sequence ID" value="MCI64777.1"/>
    <property type="molecule type" value="Genomic_DNA"/>
</dbReference>
<accession>A0A392TWF5</accession>
<reference evidence="1 2" key="1">
    <citation type="journal article" date="2018" name="Front. Plant Sci.">
        <title>Red Clover (Trifolium pratense) and Zigzag Clover (T. medium) - A Picture of Genomic Similarities and Differences.</title>
        <authorList>
            <person name="Dluhosova J."/>
            <person name="Istvanek J."/>
            <person name="Nedelnik J."/>
            <person name="Repkova J."/>
        </authorList>
    </citation>
    <scope>NUCLEOTIDE SEQUENCE [LARGE SCALE GENOMIC DNA]</scope>
    <source>
        <strain evidence="2">cv. 10/8</strain>
        <tissue evidence="1">Leaf</tissue>
    </source>
</reference>
<comment type="caution">
    <text evidence="1">The sequence shown here is derived from an EMBL/GenBank/DDBJ whole genome shotgun (WGS) entry which is preliminary data.</text>
</comment>
<sequence>VVNKSVEFAAESCWSMFDIRDHMDKKSCEIGVDNHMGHKQ</sequence>
<organism evidence="1 2">
    <name type="scientific">Trifolium medium</name>
    <dbReference type="NCBI Taxonomy" id="97028"/>
    <lineage>
        <taxon>Eukaryota</taxon>
        <taxon>Viridiplantae</taxon>
        <taxon>Streptophyta</taxon>
        <taxon>Embryophyta</taxon>
        <taxon>Tracheophyta</taxon>
        <taxon>Spermatophyta</taxon>
        <taxon>Magnoliopsida</taxon>
        <taxon>eudicotyledons</taxon>
        <taxon>Gunneridae</taxon>
        <taxon>Pentapetalae</taxon>
        <taxon>rosids</taxon>
        <taxon>fabids</taxon>
        <taxon>Fabales</taxon>
        <taxon>Fabaceae</taxon>
        <taxon>Papilionoideae</taxon>
        <taxon>50 kb inversion clade</taxon>
        <taxon>NPAAA clade</taxon>
        <taxon>Hologalegina</taxon>
        <taxon>IRL clade</taxon>
        <taxon>Trifolieae</taxon>
        <taxon>Trifolium</taxon>
    </lineage>
</organism>
<proteinExistence type="predicted"/>
<evidence type="ECO:0000313" key="1">
    <source>
        <dbReference type="EMBL" id="MCI64777.1"/>
    </source>
</evidence>
<protein>
    <submittedName>
        <fullName evidence="1">Uncharacterized protein</fullName>
    </submittedName>
</protein>
<feature type="non-terminal residue" evidence="1">
    <location>
        <position position="1"/>
    </location>
</feature>
<dbReference type="Proteomes" id="UP000265520">
    <property type="component" value="Unassembled WGS sequence"/>
</dbReference>
<evidence type="ECO:0000313" key="2">
    <source>
        <dbReference type="Proteomes" id="UP000265520"/>
    </source>
</evidence>
<dbReference type="AlphaFoldDB" id="A0A392TWF5"/>
<name>A0A392TWF5_9FABA</name>
<keyword evidence="2" id="KW-1185">Reference proteome</keyword>